<dbReference type="Proteomes" id="UP001620626">
    <property type="component" value="Unassembled WGS sequence"/>
</dbReference>
<keyword evidence="2" id="KW-1185">Reference proteome</keyword>
<gene>
    <name evidence="1" type="ORF">niasHT_031518</name>
</gene>
<sequence length="136" mass="15179">MLNARTNSLTAGALHSPLLLGYHQSHNHNHNHNNNNNYNYHLLIGNRPSTATTGTNKMHIGIDQIARLAAEEARKEQQRQAQEGLIGRKTTLGGAVREKGPSSLYIFSEDNVIRKNARAIIEWGDLLNFSFCSQSF</sequence>
<protein>
    <submittedName>
        <fullName evidence="1">Uncharacterized protein</fullName>
    </submittedName>
</protein>
<dbReference type="AlphaFoldDB" id="A0ABD2HXP6"/>
<proteinExistence type="predicted"/>
<comment type="caution">
    <text evidence="1">The sequence shown here is derived from an EMBL/GenBank/DDBJ whole genome shotgun (WGS) entry which is preliminary data.</text>
</comment>
<name>A0ABD2HXP6_9BILA</name>
<dbReference type="EMBL" id="JBICBT010001393">
    <property type="protein sequence ID" value="KAL3069570.1"/>
    <property type="molecule type" value="Genomic_DNA"/>
</dbReference>
<evidence type="ECO:0000313" key="1">
    <source>
        <dbReference type="EMBL" id="KAL3069570.1"/>
    </source>
</evidence>
<organism evidence="1 2">
    <name type="scientific">Heterodera trifolii</name>
    <dbReference type="NCBI Taxonomy" id="157864"/>
    <lineage>
        <taxon>Eukaryota</taxon>
        <taxon>Metazoa</taxon>
        <taxon>Ecdysozoa</taxon>
        <taxon>Nematoda</taxon>
        <taxon>Chromadorea</taxon>
        <taxon>Rhabditida</taxon>
        <taxon>Tylenchina</taxon>
        <taxon>Tylenchomorpha</taxon>
        <taxon>Tylenchoidea</taxon>
        <taxon>Heteroderidae</taxon>
        <taxon>Heteroderinae</taxon>
        <taxon>Heterodera</taxon>
    </lineage>
</organism>
<evidence type="ECO:0000313" key="2">
    <source>
        <dbReference type="Proteomes" id="UP001620626"/>
    </source>
</evidence>
<accession>A0ABD2HXP6</accession>
<reference evidence="1 2" key="1">
    <citation type="submission" date="2024-10" db="EMBL/GenBank/DDBJ databases">
        <authorList>
            <person name="Kim D."/>
        </authorList>
    </citation>
    <scope>NUCLEOTIDE SEQUENCE [LARGE SCALE GENOMIC DNA]</scope>
    <source>
        <strain evidence="1">BH-2024</strain>
    </source>
</reference>